<gene>
    <name evidence="2" type="ORF">P168DRAFT_325337</name>
</gene>
<organism evidence="2 3">
    <name type="scientific">Aspergillus campestris (strain IBT 28561)</name>
    <dbReference type="NCBI Taxonomy" id="1392248"/>
    <lineage>
        <taxon>Eukaryota</taxon>
        <taxon>Fungi</taxon>
        <taxon>Dikarya</taxon>
        <taxon>Ascomycota</taxon>
        <taxon>Pezizomycotina</taxon>
        <taxon>Eurotiomycetes</taxon>
        <taxon>Eurotiomycetidae</taxon>
        <taxon>Eurotiales</taxon>
        <taxon>Aspergillaceae</taxon>
        <taxon>Aspergillus</taxon>
        <taxon>Aspergillus subgen. Circumdati</taxon>
    </lineage>
</organism>
<dbReference type="GeneID" id="36548512"/>
<comment type="caution">
    <text evidence="2">The sequence shown here is derived from an EMBL/GenBank/DDBJ whole genome shotgun (WGS) entry which is preliminary data.</text>
</comment>
<evidence type="ECO:0000313" key="3">
    <source>
        <dbReference type="Proteomes" id="UP000234254"/>
    </source>
</evidence>
<protein>
    <submittedName>
        <fullName evidence="2">Uncharacterized protein</fullName>
    </submittedName>
</protein>
<keyword evidence="3" id="KW-1185">Reference proteome</keyword>
<feature type="region of interest" description="Disordered" evidence="1">
    <location>
        <begin position="1"/>
        <end position="63"/>
    </location>
</feature>
<evidence type="ECO:0000313" key="2">
    <source>
        <dbReference type="EMBL" id="PKY06472.1"/>
    </source>
</evidence>
<reference evidence="2" key="1">
    <citation type="submission" date="2016-12" db="EMBL/GenBank/DDBJ databases">
        <title>The genomes of Aspergillus section Nigri reveals drivers in fungal speciation.</title>
        <authorList>
            <consortium name="DOE Joint Genome Institute"/>
            <person name="Vesth T.C."/>
            <person name="Nybo J."/>
            <person name="Theobald S."/>
            <person name="Brandl J."/>
            <person name="Frisvad J.C."/>
            <person name="Nielsen K.F."/>
            <person name="Lyhne E.K."/>
            <person name="Kogle M.E."/>
            <person name="Kuo A."/>
            <person name="Riley R."/>
            <person name="Clum A."/>
            <person name="Nolan M."/>
            <person name="Lipzen A."/>
            <person name="Salamov A."/>
            <person name="Henrissat B."/>
            <person name="Wiebenga A."/>
            <person name="De vries R.P."/>
            <person name="Grigoriev I.V."/>
            <person name="Mortensen U.H."/>
            <person name="Andersen M.R."/>
            <person name="Baker S.E."/>
        </authorList>
    </citation>
    <scope>NUCLEOTIDE SEQUENCE</scope>
    <source>
        <strain evidence="2">IBT 28561</strain>
    </source>
</reference>
<feature type="compositionally biased region" description="Polar residues" evidence="1">
    <location>
        <begin position="32"/>
        <end position="46"/>
    </location>
</feature>
<accession>A0A2I1D9B3</accession>
<evidence type="ECO:0000256" key="1">
    <source>
        <dbReference type="SAM" id="MobiDB-lite"/>
    </source>
</evidence>
<dbReference type="VEuPathDB" id="FungiDB:P168DRAFT_325337"/>
<dbReference type="OrthoDB" id="3251668at2759"/>
<feature type="region of interest" description="Disordered" evidence="1">
    <location>
        <begin position="84"/>
        <end position="159"/>
    </location>
</feature>
<dbReference type="AlphaFoldDB" id="A0A2I1D9B3"/>
<feature type="compositionally biased region" description="Polar residues" evidence="1">
    <location>
        <begin position="1"/>
        <end position="12"/>
    </location>
</feature>
<dbReference type="Proteomes" id="UP000234254">
    <property type="component" value="Unassembled WGS sequence"/>
</dbReference>
<feature type="compositionally biased region" description="Low complexity" evidence="1">
    <location>
        <begin position="86"/>
        <end position="99"/>
    </location>
</feature>
<name>A0A2I1D9B3_ASPC2</name>
<feature type="compositionally biased region" description="Basic and acidic residues" evidence="1">
    <location>
        <begin position="117"/>
        <end position="143"/>
    </location>
</feature>
<proteinExistence type="predicted"/>
<dbReference type="RefSeq" id="XP_024695066.1">
    <property type="nucleotide sequence ID" value="XM_024840988.1"/>
</dbReference>
<sequence length="159" mass="17434">MPFQTHRPSQTLLIPKKRPLLEPTKTKVKAVQHQTFNNSPTTTTKPGEQEKEGQTQPTEYDFARIPQPFLDPRLWENIKVVDSLVTSSSTTTSSSTAASSGGGAAATGAATGGARVSNREKSATNEKEAEEEDRKKSLREAEYGRMAVRGRTGVRRGYR</sequence>
<dbReference type="EMBL" id="MSFM01000003">
    <property type="protein sequence ID" value="PKY06472.1"/>
    <property type="molecule type" value="Genomic_DNA"/>
</dbReference>